<dbReference type="Proteomes" id="UP000003490">
    <property type="component" value="Unassembled WGS sequence"/>
</dbReference>
<dbReference type="HOGENOM" id="CLU_3024013_0_0_9"/>
<reference evidence="1 2" key="2">
    <citation type="submission" date="2007-08" db="EMBL/GenBank/DDBJ databases">
        <authorList>
            <person name="Fulton L."/>
            <person name="Clifton S."/>
            <person name="Fulton B."/>
            <person name="Xu J."/>
            <person name="Minx P."/>
            <person name="Pepin K.H."/>
            <person name="Johnson M."/>
            <person name="Thiruvilangam P."/>
            <person name="Bhonagiri V."/>
            <person name="Nash W.E."/>
            <person name="Wang C."/>
            <person name="Mardis E.R."/>
            <person name="Wilson R.K."/>
        </authorList>
    </citation>
    <scope>NUCLEOTIDE SEQUENCE [LARGE SCALE GENOMIC DNA]</scope>
    <source>
        <strain evidence="1 2">DSM 753</strain>
    </source>
</reference>
<dbReference type="EMBL" id="ABCB02000021">
    <property type="protein sequence ID" value="EDO59855.1"/>
    <property type="molecule type" value="Genomic_DNA"/>
</dbReference>
<evidence type="ECO:0000313" key="2">
    <source>
        <dbReference type="Proteomes" id="UP000003490"/>
    </source>
</evidence>
<sequence>MVPEDRACEARAFLTALIFSGYSKAFASRKGGSAAYGRGYYTIFLYALLRVEKPN</sequence>
<organism evidence="1 2">
    <name type="scientific">[Clostridium] leptum DSM 753</name>
    <dbReference type="NCBI Taxonomy" id="428125"/>
    <lineage>
        <taxon>Bacteria</taxon>
        <taxon>Bacillati</taxon>
        <taxon>Bacillota</taxon>
        <taxon>Clostridia</taxon>
        <taxon>Eubacteriales</taxon>
        <taxon>Oscillospiraceae</taxon>
        <taxon>Oscillospiraceae incertae sedis</taxon>
    </lineage>
</organism>
<accession>A7VZ77</accession>
<reference evidence="1 2" key="1">
    <citation type="submission" date="2007-08" db="EMBL/GenBank/DDBJ databases">
        <title>Draft genome sequence of Clostridium leptum (DSM 753).</title>
        <authorList>
            <person name="Sudarsanam P."/>
            <person name="Ley R."/>
            <person name="Guruge J."/>
            <person name="Turnbaugh P.J."/>
            <person name="Mahowald M."/>
            <person name="Liep D."/>
            <person name="Gordon J."/>
        </authorList>
    </citation>
    <scope>NUCLEOTIDE SEQUENCE [LARGE SCALE GENOMIC DNA]</scope>
    <source>
        <strain evidence="1 2">DSM 753</strain>
    </source>
</reference>
<dbReference type="AlphaFoldDB" id="A7VZ77"/>
<protein>
    <submittedName>
        <fullName evidence="1">Uncharacterized protein</fullName>
    </submittedName>
</protein>
<gene>
    <name evidence="1" type="ORF">CLOLEP_03906</name>
</gene>
<evidence type="ECO:0000313" key="1">
    <source>
        <dbReference type="EMBL" id="EDO59855.1"/>
    </source>
</evidence>
<comment type="caution">
    <text evidence="1">The sequence shown here is derived from an EMBL/GenBank/DDBJ whole genome shotgun (WGS) entry which is preliminary data.</text>
</comment>
<proteinExistence type="predicted"/>
<name>A7VZ77_9FIRM</name>